<keyword evidence="1" id="KW-0472">Membrane</keyword>
<dbReference type="AlphaFoldDB" id="A0A1G9MYC3"/>
<evidence type="ECO:0000256" key="1">
    <source>
        <dbReference type="SAM" id="Phobius"/>
    </source>
</evidence>
<organism evidence="2 3">
    <name type="scientific">Maricaulis salignorans</name>
    <dbReference type="NCBI Taxonomy" id="144026"/>
    <lineage>
        <taxon>Bacteria</taxon>
        <taxon>Pseudomonadati</taxon>
        <taxon>Pseudomonadota</taxon>
        <taxon>Alphaproteobacteria</taxon>
        <taxon>Maricaulales</taxon>
        <taxon>Maricaulaceae</taxon>
        <taxon>Maricaulis</taxon>
    </lineage>
</organism>
<feature type="transmembrane region" description="Helical" evidence="1">
    <location>
        <begin position="58"/>
        <end position="78"/>
    </location>
</feature>
<keyword evidence="1" id="KW-0812">Transmembrane</keyword>
<dbReference type="EMBL" id="FNHG01000002">
    <property type="protein sequence ID" value="SDL79011.1"/>
    <property type="molecule type" value="Genomic_DNA"/>
</dbReference>
<dbReference type="RefSeq" id="WP_091766262.1">
    <property type="nucleotide sequence ID" value="NZ_FNHG01000002.1"/>
</dbReference>
<protein>
    <submittedName>
        <fullName evidence="2">Uncharacterized protein</fullName>
    </submittedName>
</protein>
<feature type="transmembrane region" description="Helical" evidence="1">
    <location>
        <begin position="31"/>
        <end position="52"/>
    </location>
</feature>
<keyword evidence="3" id="KW-1185">Reference proteome</keyword>
<dbReference type="STRING" id="144026.SAMN04488568_102145"/>
<proteinExistence type="predicted"/>
<reference evidence="2 3" key="1">
    <citation type="submission" date="2016-10" db="EMBL/GenBank/DDBJ databases">
        <authorList>
            <person name="de Groot N.N."/>
        </authorList>
    </citation>
    <scope>NUCLEOTIDE SEQUENCE [LARGE SCALE GENOMIC DNA]</scope>
    <source>
        <strain evidence="2 3">DSM 16077</strain>
    </source>
</reference>
<evidence type="ECO:0000313" key="2">
    <source>
        <dbReference type="EMBL" id="SDL79011.1"/>
    </source>
</evidence>
<sequence>MRRKPISIPPEPRRPIPPDLVRAERAALQVILAYGLGLLLLTSLSVLVFLAGKAWLPWSLGACFLIFVAVTVAPLIHLSRKAS</sequence>
<evidence type="ECO:0000313" key="3">
    <source>
        <dbReference type="Proteomes" id="UP000199759"/>
    </source>
</evidence>
<name>A0A1G9MYC3_9PROT</name>
<keyword evidence="1" id="KW-1133">Transmembrane helix</keyword>
<accession>A0A1G9MYC3</accession>
<gene>
    <name evidence="2" type="ORF">SAMN04488568_102145</name>
</gene>
<dbReference type="Proteomes" id="UP000199759">
    <property type="component" value="Unassembled WGS sequence"/>
</dbReference>